<accession>A0ABS7GEB5</accession>
<evidence type="ECO:0000313" key="2">
    <source>
        <dbReference type="EMBL" id="MBW8685022.1"/>
    </source>
</evidence>
<keyword evidence="3" id="KW-1185">Reference proteome</keyword>
<comment type="caution">
    <text evidence="2">The sequence shown here is derived from an EMBL/GenBank/DDBJ whole genome shotgun (WGS) entry which is preliminary data.</text>
</comment>
<gene>
    <name evidence="2" type="ORF">K1Y79_11830</name>
</gene>
<sequence length="251" mass="29134">MKQLYAVIFCLCLTAAAFSQGRSAGNSRRAKVAIPAVSFSHKGVDESLLTGWSLSTNLLSLYAADGGISLAAEYRFNKSWSVVVEGCGIFIDSKNFYDLRGRFTPKAQGFYVRPEIRYYLPGKYRRYRWFFGQEIAYKQVAFLEERIERIGGSNPDEGIYDYEKLSVYDKTKRIYSTSGKFGMQTFFDKQHHFLFEFHAGLGVRYKTYSYKAEPPASSYLEDRNYNFDSREDRRYLWDISIPMAVKFGYRF</sequence>
<protein>
    <submittedName>
        <fullName evidence="2">DUF3575 domain-containing protein</fullName>
    </submittedName>
</protein>
<organism evidence="2 3">
    <name type="scientific">Chitinophaga rhizophila</name>
    <dbReference type="NCBI Taxonomy" id="2866212"/>
    <lineage>
        <taxon>Bacteria</taxon>
        <taxon>Pseudomonadati</taxon>
        <taxon>Bacteroidota</taxon>
        <taxon>Chitinophagia</taxon>
        <taxon>Chitinophagales</taxon>
        <taxon>Chitinophagaceae</taxon>
        <taxon>Chitinophaga</taxon>
    </lineage>
</organism>
<dbReference type="RefSeq" id="WP_220250223.1">
    <property type="nucleotide sequence ID" value="NZ_JAICCF010000002.1"/>
</dbReference>
<feature type="chain" id="PRO_5045168268" evidence="1">
    <location>
        <begin position="20"/>
        <end position="251"/>
    </location>
</feature>
<name>A0ABS7GEB5_9BACT</name>
<evidence type="ECO:0000256" key="1">
    <source>
        <dbReference type="SAM" id="SignalP"/>
    </source>
</evidence>
<dbReference type="EMBL" id="JAICCF010000002">
    <property type="protein sequence ID" value="MBW8685022.1"/>
    <property type="molecule type" value="Genomic_DNA"/>
</dbReference>
<dbReference type="Proteomes" id="UP000812961">
    <property type="component" value="Unassembled WGS sequence"/>
</dbReference>
<reference evidence="2 3" key="1">
    <citation type="submission" date="2021-08" db="EMBL/GenBank/DDBJ databases">
        <title>The genome sequence of Chitinophaga sp. B61.</title>
        <authorList>
            <person name="Zhang X."/>
        </authorList>
    </citation>
    <scope>NUCLEOTIDE SEQUENCE [LARGE SCALE GENOMIC DNA]</scope>
    <source>
        <strain evidence="2 3">B61</strain>
    </source>
</reference>
<evidence type="ECO:0000313" key="3">
    <source>
        <dbReference type="Proteomes" id="UP000812961"/>
    </source>
</evidence>
<proteinExistence type="predicted"/>
<keyword evidence="1" id="KW-0732">Signal</keyword>
<feature type="signal peptide" evidence="1">
    <location>
        <begin position="1"/>
        <end position="19"/>
    </location>
</feature>